<dbReference type="EMBL" id="JACBYW010000014">
    <property type="protein sequence ID" value="NYH81131.1"/>
    <property type="molecule type" value="Genomic_DNA"/>
</dbReference>
<dbReference type="AlphaFoldDB" id="A0A852Z2W8"/>
<comment type="caution">
    <text evidence="3">The sequence shown here is derived from an EMBL/GenBank/DDBJ whole genome shotgun (WGS) entry which is preliminary data.</text>
</comment>
<accession>A0A852Z2W8</accession>
<dbReference type="Proteomes" id="UP000548304">
    <property type="component" value="Unassembled WGS sequence"/>
</dbReference>
<dbReference type="RefSeq" id="WP_179537422.1">
    <property type="nucleotide sequence ID" value="NZ_JACBYW010000014.1"/>
</dbReference>
<dbReference type="InterPro" id="IPR018961">
    <property type="entry name" value="DnaJ_homolog_subfam-C_membr-28"/>
</dbReference>
<evidence type="ECO:0000313" key="4">
    <source>
        <dbReference type="Proteomes" id="UP000548304"/>
    </source>
</evidence>
<proteinExistence type="predicted"/>
<keyword evidence="4" id="KW-1185">Reference proteome</keyword>
<organism evidence="3 4">
    <name type="scientific">Actinopolyspora biskrensis</name>
    <dbReference type="NCBI Taxonomy" id="1470178"/>
    <lineage>
        <taxon>Bacteria</taxon>
        <taxon>Bacillati</taxon>
        <taxon>Actinomycetota</taxon>
        <taxon>Actinomycetes</taxon>
        <taxon>Actinopolysporales</taxon>
        <taxon>Actinopolysporaceae</taxon>
        <taxon>Actinopolyspora</taxon>
    </lineage>
</organism>
<gene>
    <name evidence="3" type="ORF">FHR84_004509</name>
</gene>
<feature type="compositionally biased region" description="Low complexity" evidence="1">
    <location>
        <begin position="132"/>
        <end position="154"/>
    </location>
</feature>
<name>A0A852Z2W8_9ACTN</name>
<feature type="domain" description="DnaJ homologue subfamily C member 28 conserved" evidence="2">
    <location>
        <begin position="14"/>
        <end position="82"/>
    </location>
</feature>
<evidence type="ECO:0000256" key="1">
    <source>
        <dbReference type="SAM" id="MobiDB-lite"/>
    </source>
</evidence>
<reference evidence="3 4" key="1">
    <citation type="submission" date="2020-07" db="EMBL/GenBank/DDBJ databases">
        <title>Genomic Encyclopedia of Type Strains, Phase III (KMG-III): the genomes of soil and plant-associated and newly described type strains.</title>
        <authorList>
            <person name="Whitman W."/>
        </authorList>
    </citation>
    <scope>NUCLEOTIDE SEQUENCE [LARGE SCALE GENOMIC DNA]</scope>
    <source>
        <strain evidence="3 4">CECT 8576</strain>
    </source>
</reference>
<evidence type="ECO:0000313" key="3">
    <source>
        <dbReference type="EMBL" id="NYH81131.1"/>
    </source>
</evidence>
<evidence type="ECO:0000259" key="2">
    <source>
        <dbReference type="Pfam" id="PF09350"/>
    </source>
</evidence>
<feature type="region of interest" description="Disordered" evidence="1">
    <location>
        <begin position="128"/>
        <end position="162"/>
    </location>
</feature>
<feature type="region of interest" description="Disordered" evidence="1">
    <location>
        <begin position="25"/>
        <end position="45"/>
    </location>
</feature>
<sequence>MTERKPPGTSFESWIDRQVRVARERGDFDDLPGTGEPLPDPSSDDELSWVKKYVEREGLSSESLLPPAVQLRKEIDRLPERVAEQRSEQAVRELVDELNIRIVEWLRAPSGPKIKVGPVDVEQAVRQWRQQRATGSERSAAGAAADEAALPAERPAGRSSVRDRLRSWWHGTVRGRVAR</sequence>
<protein>
    <recommendedName>
        <fullName evidence="2">DnaJ homologue subfamily C member 28 conserved domain-containing protein</fullName>
    </recommendedName>
</protein>
<dbReference type="Pfam" id="PF09350">
    <property type="entry name" value="DJC28_CD"/>
    <property type="match status" value="1"/>
</dbReference>